<organism evidence="2 3">
    <name type="scientific">Phenylobacterium conjunctum</name>
    <dbReference type="NCBI Taxonomy" id="1298959"/>
    <lineage>
        <taxon>Bacteria</taxon>
        <taxon>Pseudomonadati</taxon>
        <taxon>Pseudomonadota</taxon>
        <taxon>Alphaproteobacteria</taxon>
        <taxon>Caulobacterales</taxon>
        <taxon>Caulobacteraceae</taxon>
        <taxon>Phenylobacterium</taxon>
    </lineage>
</organism>
<evidence type="ECO:0000313" key="2">
    <source>
        <dbReference type="EMBL" id="MFD1192972.1"/>
    </source>
</evidence>
<sequence length="151" mass="16103">MSCDAAASAALMWFAATAPMAPAPALQLTVAQAPTSVAHEPLFADIVQRAKRLKAEVDAFRGNDRPIPEAFGKKVSELSDLDMKGHLTLAQRGTDGDLKCILRGISQDLPLKLAAVTEAKDRKARDLALRDMAYLLNDNVEVITAPPAPAV</sequence>
<dbReference type="RefSeq" id="WP_377354874.1">
    <property type="nucleotide sequence ID" value="NZ_JBHTLQ010000099.1"/>
</dbReference>
<keyword evidence="1" id="KW-0732">Signal</keyword>
<evidence type="ECO:0000256" key="1">
    <source>
        <dbReference type="SAM" id="SignalP"/>
    </source>
</evidence>
<dbReference type="EMBL" id="JBHTLQ010000099">
    <property type="protein sequence ID" value="MFD1192972.1"/>
    <property type="molecule type" value="Genomic_DNA"/>
</dbReference>
<accession>A0ABW3TAG3</accession>
<gene>
    <name evidence="2" type="ORF">ACFQ27_20455</name>
</gene>
<dbReference type="Proteomes" id="UP001597216">
    <property type="component" value="Unassembled WGS sequence"/>
</dbReference>
<feature type="signal peptide" evidence="1">
    <location>
        <begin position="1"/>
        <end position="20"/>
    </location>
</feature>
<feature type="chain" id="PRO_5047344272" evidence="1">
    <location>
        <begin position="21"/>
        <end position="151"/>
    </location>
</feature>
<comment type="caution">
    <text evidence="2">The sequence shown here is derived from an EMBL/GenBank/DDBJ whole genome shotgun (WGS) entry which is preliminary data.</text>
</comment>
<reference evidence="3" key="1">
    <citation type="journal article" date="2019" name="Int. J. Syst. Evol. Microbiol.">
        <title>The Global Catalogue of Microorganisms (GCM) 10K type strain sequencing project: providing services to taxonomists for standard genome sequencing and annotation.</title>
        <authorList>
            <consortium name="The Broad Institute Genomics Platform"/>
            <consortium name="The Broad Institute Genome Sequencing Center for Infectious Disease"/>
            <person name="Wu L."/>
            <person name="Ma J."/>
        </authorList>
    </citation>
    <scope>NUCLEOTIDE SEQUENCE [LARGE SCALE GENOMIC DNA]</scope>
    <source>
        <strain evidence="3">CCUG 55074</strain>
    </source>
</reference>
<protein>
    <submittedName>
        <fullName evidence="2">Uncharacterized protein</fullName>
    </submittedName>
</protein>
<proteinExistence type="predicted"/>
<name>A0ABW3TAG3_9CAUL</name>
<keyword evidence="3" id="KW-1185">Reference proteome</keyword>
<evidence type="ECO:0000313" key="3">
    <source>
        <dbReference type="Proteomes" id="UP001597216"/>
    </source>
</evidence>